<dbReference type="InterPro" id="IPR011006">
    <property type="entry name" value="CheY-like_superfamily"/>
</dbReference>
<evidence type="ECO:0000313" key="11">
    <source>
        <dbReference type="Proteomes" id="UP000233565"/>
    </source>
</evidence>
<dbReference type="PANTHER" id="PTHR43214">
    <property type="entry name" value="TWO-COMPONENT RESPONSE REGULATOR"/>
    <property type="match status" value="1"/>
</dbReference>
<dbReference type="AlphaFoldDB" id="A0A1I0XGU8"/>
<dbReference type="RefSeq" id="WP_091196492.1">
    <property type="nucleotide sequence ID" value="NZ_FOKC01000002.1"/>
</dbReference>
<evidence type="ECO:0000313" key="10">
    <source>
        <dbReference type="Proteomes" id="UP000199113"/>
    </source>
</evidence>
<reference evidence="9" key="1">
    <citation type="submission" date="2016-10" db="EMBL/GenBank/DDBJ databases">
        <authorList>
            <person name="de Groot N.N."/>
        </authorList>
    </citation>
    <scope>NUCLEOTIDE SEQUENCE [LARGE SCALE GENOMIC DNA]</scope>
    <source>
        <strain evidence="9">CGMCC 1.10697</strain>
    </source>
</reference>
<protein>
    <submittedName>
        <fullName evidence="8 9">DNA-binding response regulator</fullName>
    </submittedName>
</protein>
<dbReference type="Proteomes" id="UP000233565">
    <property type="component" value="Unassembled WGS sequence"/>
</dbReference>
<sequence length="214" mass="22797">METHRVLVADDHEDFRRGLEALLAATPALEVVGTAGDGAMAVALALDLQPDVVLMDLHMPRVNGIDATAQIVRSSPHIGVLVLTMMDDEESVFAAVRAGARGYLLKGARRGEIVRAVQAVGAGEVIFGPGIADRVMTYFSSARTRPAADAFPDLTERERVVLAMIAAGEENGEIARRLGLSIKTVRNHASNIFTKLQVAHRAQAIVKAREAGLG</sequence>
<evidence type="ECO:0000256" key="2">
    <source>
        <dbReference type="ARBA" id="ARBA00023015"/>
    </source>
</evidence>
<organism evidence="9 10">
    <name type="scientific">Nocardioides alpinus</name>
    <dbReference type="NCBI Taxonomy" id="748909"/>
    <lineage>
        <taxon>Bacteria</taxon>
        <taxon>Bacillati</taxon>
        <taxon>Actinomycetota</taxon>
        <taxon>Actinomycetes</taxon>
        <taxon>Propionibacteriales</taxon>
        <taxon>Nocardioidaceae</taxon>
        <taxon>Nocardioides</taxon>
    </lineage>
</organism>
<dbReference type="GO" id="GO:0003677">
    <property type="term" value="F:DNA binding"/>
    <property type="evidence" value="ECO:0007669"/>
    <property type="project" value="UniProtKB-KW"/>
</dbReference>
<dbReference type="EMBL" id="FOKC01000002">
    <property type="protein sequence ID" value="SFA99917.1"/>
    <property type="molecule type" value="Genomic_DNA"/>
</dbReference>
<keyword evidence="3 9" id="KW-0238">DNA-binding</keyword>
<dbReference type="InterPro" id="IPR016032">
    <property type="entry name" value="Sig_transdc_resp-reg_C-effctor"/>
</dbReference>
<keyword evidence="11" id="KW-1185">Reference proteome</keyword>
<feature type="domain" description="Response regulatory" evidence="7">
    <location>
        <begin position="5"/>
        <end position="121"/>
    </location>
</feature>
<evidence type="ECO:0000259" key="6">
    <source>
        <dbReference type="PROSITE" id="PS50043"/>
    </source>
</evidence>
<dbReference type="CDD" id="cd17535">
    <property type="entry name" value="REC_NarL-like"/>
    <property type="match status" value="1"/>
</dbReference>
<evidence type="ECO:0000313" key="9">
    <source>
        <dbReference type="EMBL" id="SFA99917.1"/>
    </source>
</evidence>
<dbReference type="PROSITE" id="PS50110">
    <property type="entry name" value="RESPONSE_REGULATORY"/>
    <property type="match status" value="1"/>
</dbReference>
<evidence type="ECO:0000256" key="4">
    <source>
        <dbReference type="ARBA" id="ARBA00023163"/>
    </source>
</evidence>
<dbReference type="InterPro" id="IPR001789">
    <property type="entry name" value="Sig_transdc_resp-reg_receiver"/>
</dbReference>
<gene>
    <name evidence="8" type="ORF">CXG46_01920</name>
    <name evidence="9" type="ORF">SAMN05192575_102381</name>
</gene>
<dbReference type="GO" id="GO:0000160">
    <property type="term" value="P:phosphorelay signal transduction system"/>
    <property type="evidence" value="ECO:0007669"/>
    <property type="project" value="InterPro"/>
</dbReference>
<feature type="modified residue" description="4-aspartylphosphate" evidence="5">
    <location>
        <position position="56"/>
    </location>
</feature>
<dbReference type="PROSITE" id="PS00622">
    <property type="entry name" value="HTH_LUXR_1"/>
    <property type="match status" value="1"/>
</dbReference>
<dbReference type="InterPro" id="IPR039420">
    <property type="entry name" value="WalR-like"/>
</dbReference>
<keyword evidence="1 5" id="KW-0597">Phosphoprotein</keyword>
<evidence type="ECO:0000259" key="7">
    <source>
        <dbReference type="PROSITE" id="PS50110"/>
    </source>
</evidence>
<dbReference type="Gene3D" id="3.40.50.2300">
    <property type="match status" value="1"/>
</dbReference>
<keyword evidence="4" id="KW-0804">Transcription</keyword>
<proteinExistence type="predicted"/>
<reference evidence="8 11" key="2">
    <citation type="submission" date="2017-12" db="EMBL/GenBank/DDBJ databases">
        <title>Pharmacopeia of the Arctic Ocean.</title>
        <authorList>
            <person name="Collins E."/>
            <person name="Ducluzeau A.-L."/>
        </authorList>
    </citation>
    <scope>NUCLEOTIDE SEQUENCE [LARGE SCALE GENOMIC DNA]</scope>
    <source>
        <strain evidence="8 11">DSM 23325</strain>
    </source>
</reference>
<dbReference type="CDD" id="cd06170">
    <property type="entry name" value="LuxR_C_like"/>
    <property type="match status" value="1"/>
</dbReference>
<dbReference type="SMART" id="SM00421">
    <property type="entry name" value="HTH_LUXR"/>
    <property type="match status" value="1"/>
</dbReference>
<evidence type="ECO:0000256" key="1">
    <source>
        <dbReference type="ARBA" id="ARBA00022553"/>
    </source>
</evidence>
<dbReference type="SUPFAM" id="SSF46894">
    <property type="entry name" value="C-terminal effector domain of the bipartite response regulators"/>
    <property type="match status" value="1"/>
</dbReference>
<dbReference type="PRINTS" id="PR00038">
    <property type="entry name" value="HTHLUXR"/>
</dbReference>
<dbReference type="PROSITE" id="PS50043">
    <property type="entry name" value="HTH_LUXR_2"/>
    <property type="match status" value="1"/>
</dbReference>
<feature type="domain" description="HTH luxR-type" evidence="6">
    <location>
        <begin position="147"/>
        <end position="212"/>
    </location>
</feature>
<dbReference type="PANTHER" id="PTHR43214:SF24">
    <property type="entry name" value="TRANSCRIPTIONAL REGULATORY PROTEIN NARL-RELATED"/>
    <property type="match status" value="1"/>
</dbReference>
<dbReference type="Pfam" id="PF00072">
    <property type="entry name" value="Response_reg"/>
    <property type="match status" value="1"/>
</dbReference>
<dbReference type="GO" id="GO:0006355">
    <property type="term" value="P:regulation of DNA-templated transcription"/>
    <property type="evidence" value="ECO:0007669"/>
    <property type="project" value="InterPro"/>
</dbReference>
<evidence type="ECO:0000256" key="3">
    <source>
        <dbReference type="ARBA" id="ARBA00023125"/>
    </source>
</evidence>
<dbReference type="OrthoDB" id="9808843at2"/>
<dbReference type="EMBL" id="PJBV01000010">
    <property type="protein sequence ID" value="PKH44329.1"/>
    <property type="molecule type" value="Genomic_DNA"/>
</dbReference>
<name>A0A1I0XGU8_9ACTN</name>
<dbReference type="STRING" id="748909.SAMN05192575_102381"/>
<evidence type="ECO:0000256" key="5">
    <source>
        <dbReference type="PROSITE-ProRule" id="PRU00169"/>
    </source>
</evidence>
<keyword evidence="2" id="KW-0805">Transcription regulation</keyword>
<evidence type="ECO:0000313" key="8">
    <source>
        <dbReference type="EMBL" id="PKH44329.1"/>
    </source>
</evidence>
<dbReference type="InterPro" id="IPR058245">
    <property type="entry name" value="NreC/VraR/RcsB-like_REC"/>
</dbReference>
<dbReference type="Proteomes" id="UP000199113">
    <property type="component" value="Unassembled WGS sequence"/>
</dbReference>
<accession>A0A1I0XGU8</accession>
<dbReference type="Pfam" id="PF00196">
    <property type="entry name" value="GerE"/>
    <property type="match status" value="1"/>
</dbReference>
<dbReference type="SUPFAM" id="SSF52172">
    <property type="entry name" value="CheY-like"/>
    <property type="match status" value="1"/>
</dbReference>
<dbReference type="InterPro" id="IPR000792">
    <property type="entry name" value="Tscrpt_reg_LuxR_C"/>
</dbReference>
<dbReference type="SMART" id="SM00448">
    <property type="entry name" value="REC"/>
    <property type="match status" value="1"/>
</dbReference>